<accession>A0ABT5WQB3</accession>
<evidence type="ECO:0000313" key="1">
    <source>
        <dbReference type="EMBL" id="MDE8652200.1"/>
    </source>
</evidence>
<keyword evidence="2" id="KW-1185">Reference proteome</keyword>
<keyword evidence="1" id="KW-0808">Transferase</keyword>
<evidence type="ECO:0000313" key="2">
    <source>
        <dbReference type="Proteomes" id="UP001216253"/>
    </source>
</evidence>
<dbReference type="RefSeq" id="WP_275228286.1">
    <property type="nucleotide sequence ID" value="NZ_JARESE010000030.1"/>
</dbReference>
<dbReference type="Pfam" id="PF13489">
    <property type="entry name" value="Methyltransf_23"/>
    <property type="match status" value="1"/>
</dbReference>
<organism evidence="1 2">
    <name type="scientific">Novosphingobium album</name>
    <name type="common">ex Liu et al. 2023</name>
    <dbReference type="NCBI Taxonomy" id="3031130"/>
    <lineage>
        <taxon>Bacteria</taxon>
        <taxon>Pseudomonadati</taxon>
        <taxon>Pseudomonadota</taxon>
        <taxon>Alphaproteobacteria</taxon>
        <taxon>Sphingomonadales</taxon>
        <taxon>Sphingomonadaceae</taxon>
        <taxon>Novosphingobium</taxon>
    </lineage>
</organism>
<reference evidence="1 2" key="1">
    <citation type="submission" date="2023-03" db="EMBL/GenBank/DDBJ databases">
        <title>NovoSphingobium album sp. nov. isolated from polycyclic aromatic hydrocarbons- and heavy-metal polluted soil.</title>
        <authorList>
            <person name="Liu Z."/>
            <person name="Wang K."/>
        </authorList>
    </citation>
    <scope>NUCLEOTIDE SEQUENCE [LARGE SCALE GENOMIC DNA]</scope>
    <source>
        <strain evidence="1 2">H3SJ31-1</strain>
    </source>
</reference>
<dbReference type="EMBL" id="JARESE010000030">
    <property type="protein sequence ID" value="MDE8652200.1"/>
    <property type="molecule type" value="Genomic_DNA"/>
</dbReference>
<dbReference type="InterPro" id="IPR029063">
    <property type="entry name" value="SAM-dependent_MTases_sf"/>
</dbReference>
<keyword evidence="1" id="KW-0489">Methyltransferase</keyword>
<dbReference type="GO" id="GO:0008168">
    <property type="term" value="F:methyltransferase activity"/>
    <property type="evidence" value="ECO:0007669"/>
    <property type="project" value="UniProtKB-KW"/>
</dbReference>
<dbReference type="Gene3D" id="3.40.50.150">
    <property type="entry name" value="Vaccinia Virus protein VP39"/>
    <property type="match status" value="1"/>
</dbReference>
<comment type="caution">
    <text evidence="1">The sequence shown here is derived from an EMBL/GenBank/DDBJ whole genome shotgun (WGS) entry which is preliminary data.</text>
</comment>
<name>A0ABT5WQB3_9SPHN</name>
<protein>
    <submittedName>
        <fullName evidence="1">Methyltransferase domain-containing protein</fullName>
    </submittedName>
</protein>
<dbReference type="GO" id="GO:0032259">
    <property type="term" value="P:methylation"/>
    <property type="evidence" value="ECO:0007669"/>
    <property type="project" value="UniProtKB-KW"/>
</dbReference>
<gene>
    <name evidence="1" type="ORF">PYV00_10785</name>
</gene>
<dbReference type="SUPFAM" id="SSF53335">
    <property type="entry name" value="S-adenosyl-L-methionine-dependent methyltransferases"/>
    <property type="match status" value="1"/>
</dbReference>
<dbReference type="Proteomes" id="UP001216253">
    <property type="component" value="Unassembled WGS sequence"/>
</dbReference>
<proteinExistence type="predicted"/>
<sequence>MTNFVTRGSCPVCGDATATTIYRSRHDIDPLRALIESQYRDQGSIDWVFLQDEEFAAAKCHSCGLIFQERVPDETLLGQVYETMIAPERLAAFEDGLMTIESVEKIAGELGHLFRLTGKNPADITFLDYGFGHGRWARVARGMGAKVFGVELGDDKARLAASLGIELIDDDALEREAFDIVHTEQVLEHLVHPGRDFARLARATRRLLKVAVPVRGNLEQLLSQSRIPSVSAFALATRGARVTRADRAFSSLQPLEHLNAYSPRTIQWLANANGLKIASRTRLGSVSVDITSPTLLMASAKRLATMMANGLLRPDRGYYLLTKGRGSSS</sequence>